<evidence type="ECO:0000256" key="1">
    <source>
        <dbReference type="ARBA" id="ARBA00023125"/>
    </source>
</evidence>
<gene>
    <name evidence="6" type="ORF">ACFL27_25220</name>
</gene>
<dbReference type="CDD" id="cd00383">
    <property type="entry name" value="trans_reg_C"/>
    <property type="match status" value="1"/>
</dbReference>
<evidence type="ECO:0000259" key="5">
    <source>
        <dbReference type="PROSITE" id="PS51755"/>
    </source>
</evidence>
<reference evidence="6 7" key="1">
    <citation type="submission" date="2024-09" db="EMBL/GenBank/DDBJ databases">
        <title>Laminarin stimulates single cell rates of sulfate reduction while oxygen inhibits transcriptomic activity in coastal marine sediment.</title>
        <authorList>
            <person name="Lindsay M."/>
            <person name="Orcutt B."/>
            <person name="Emerson D."/>
            <person name="Stepanauskas R."/>
            <person name="D'Angelo T."/>
        </authorList>
    </citation>
    <scope>NUCLEOTIDE SEQUENCE [LARGE SCALE GENOMIC DNA]</scope>
    <source>
        <strain evidence="6">SAG AM-311-K15</strain>
    </source>
</reference>
<name>A0ABV6Z4X5_UNCC1</name>
<dbReference type="PROSITE" id="PS51755">
    <property type="entry name" value="OMPR_PHOB"/>
    <property type="match status" value="1"/>
</dbReference>
<dbReference type="Pfam" id="PF00486">
    <property type="entry name" value="Trans_reg_C"/>
    <property type="match status" value="1"/>
</dbReference>
<keyword evidence="1 3" id="KW-0238">DNA-binding</keyword>
<dbReference type="InterPro" id="IPR011006">
    <property type="entry name" value="CheY-like_superfamily"/>
</dbReference>
<sequence>MKILIAEDDRNILEGLAEIFEGEGYKTVKATNGQEALRLFKVEKPDFVCLDIMMPGMSGYDICREIRTGGSDIPVIFISAKSEEIDKVLGLELGADDYIVKPFGVREVVARIRAVTRRYLAAKKPAPSFESFRIADLEVFPDELRARRGAQSIELSLRDITILKILHRNKGKVVNRQTFFRQVWDLDHIPLSRTLDQHISQLRKRIEIDPTRPAIISTIHGVGYRYDEP</sequence>
<dbReference type="PANTHER" id="PTHR48111:SF11">
    <property type="entry name" value="TWO-COMPONENT RESPONSE REGULATOR"/>
    <property type="match status" value="1"/>
</dbReference>
<dbReference type="InterPro" id="IPR001867">
    <property type="entry name" value="OmpR/PhoB-type_DNA-bd"/>
</dbReference>
<accession>A0ABV6Z4X5</accession>
<evidence type="ECO:0000259" key="4">
    <source>
        <dbReference type="PROSITE" id="PS50110"/>
    </source>
</evidence>
<evidence type="ECO:0000313" key="6">
    <source>
        <dbReference type="EMBL" id="MFC1853506.1"/>
    </source>
</evidence>
<evidence type="ECO:0000313" key="7">
    <source>
        <dbReference type="Proteomes" id="UP001594351"/>
    </source>
</evidence>
<evidence type="ECO:0000256" key="3">
    <source>
        <dbReference type="PROSITE-ProRule" id="PRU01091"/>
    </source>
</evidence>
<dbReference type="Gene3D" id="1.10.10.10">
    <property type="entry name" value="Winged helix-like DNA-binding domain superfamily/Winged helix DNA-binding domain"/>
    <property type="match status" value="1"/>
</dbReference>
<keyword evidence="2" id="KW-0597">Phosphoprotein</keyword>
<dbReference type="Gene3D" id="3.40.50.2300">
    <property type="match status" value="1"/>
</dbReference>
<dbReference type="SMART" id="SM00448">
    <property type="entry name" value="REC"/>
    <property type="match status" value="1"/>
</dbReference>
<evidence type="ECO:0000256" key="2">
    <source>
        <dbReference type="PROSITE-ProRule" id="PRU00169"/>
    </source>
</evidence>
<feature type="modified residue" description="4-aspartylphosphate" evidence="2">
    <location>
        <position position="51"/>
    </location>
</feature>
<dbReference type="PROSITE" id="PS50110">
    <property type="entry name" value="RESPONSE_REGULATORY"/>
    <property type="match status" value="1"/>
</dbReference>
<dbReference type="PANTHER" id="PTHR48111">
    <property type="entry name" value="REGULATOR OF RPOS"/>
    <property type="match status" value="1"/>
</dbReference>
<feature type="domain" description="OmpR/PhoB-type" evidence="5">
    <location>
        <begin position="129"/>
        <end position="228"/>
    </location>
</feature>
<dbReference type="EMBL" id="JBHPBY010000516">
    <property type="protein sequence ID" value="MFC1853506.1"/>
    <property type="molecule type" value="Genomic_DNA"/>
</dbReference>
<dbReference type="CDD" id="cd17574">
    <property type="entry name" value="REC_OmpR"/>
    <property type="match status" value="1"/>
</dbReference>
<feature type="domain" description="Response regulatory" evidence="4">
    <location>
        <begin position="2"/>
        <end position="116"/>
    </location>
</feature>
<dbReference type="InterPro" id="IPR039420">
    <property type="entry name" value="WalR-like"/>
</dbReference>
<dbReference type="InterPro" id="IPR016032">
    <property type="entry name" value="Sig_transdc_resp-reg_C-effctor"/>
</dbReference>
<dbReference type="SUPFAM" id="SSF52172">
    <property type="entry name" value="CheY-like"/>
    <property type="match status" value="1"/>
</dbReference>
<proteinExistence type="predicted"/>
<dbReference type="SMART" id="SM00862">
    <property type="entry name" value="Trans_reg_C"/>
    <property type="match status" value="1"/>
</dbReference>
<dbReference type="Gene3D" id="6.10.250.690">
    <property type="match status" value="1"/>
</dbReference>
<dbReference type="Pfam" id="PF00072">
    <property type="entry name" value="Response_reg"/>
    <property type="match status" value="1"/>
</dbReference>
<dbReference type="InterPro" id="IPR001789">
    <property type="entry name" value="Sig_transdc_resp-reg_receiver"/>
</dbReference>
<comment type="caution">
    <text evidence="6">The sequence shown here is derived from an EMBL/GenBank/DDBJ whole genome shotgun (WGS) entry which is preliminary data.</text>
</comment>
<keyword evidence="7" id="KW-1185">Reference proteome</keyword>
<protein>
    <submittedName>
        <fullName evidence="6">Response regulator transcription factor</fullName>
    </submittedName>
</protein>
<dbReference type="Proteomes" id="UP001594351">
    <property type="component" value="Unassembled WGS sequence"/>
</dbReference>
<dbReference type="InterPro" id="IPR036388">
    <property type="entry name" value="WH-like_DNA-bd_sf"/>
</dbReference>
<feature type="DNA-binding region" description="OmpR/PhoB-type" evidence="3">
    <location>
        <begin position="129"/>
        <end position="228"/>
    </location>
</feature>
<dbReference type="SUPFAM" id="SSF46894">
    <property type="entry name" value="C-terminal effector domain of the bipartite response regulators"/>
    <property type="match status" value="1"/>
</dbReference>
<organism evidence="6 7">
    <name type="scientific">candidate division CSSED10-310 bacterium</name>
    <dbReference type="NCBI Taxonomy" id="2855610"/>
    <lineage>
        <taxon>Bacteria</taxon>
        <taxon>Bacteria division CSSED10-310</taxon>
    </lineage>
</organism>